<dbReference type="Proteomes" id="UP001314170">
    <property type="component" value="Unassembled WGS sequence"/>
</dbReference>
<dbReference type="EMBL" id="CAWUPB010000994">
    <property type="protein sequence ID" value="CAK7335940.1"/>
    <property type="molecule type" value="Genomic_DNA"/>
</dbReference>
<name>A0AAV1RGP8_9ROSI</name>
<dbReference type="AlphaFoldDB" id="A0AAV1RGP8"/>
<sequence length="76" mass="8669">MNMWKKFEELKIRGQIVEDPEQALAQFKAGLRADIKRELHGKDLYSAEHACQIATDAEEYLKHPITRKVGSQAGET</sequence>
<proteinExistence type="predicted"/>
<evidence type="ECO:0000313" key="1">
    <source>
        <dbReference type="EMBL" id="CAK7335940.1"/>
    </source>
</evidence>
<protein>
    <submittedName>
        <fullName evidence="1">Uncharacterized protein</fullName>
    </submittedName>
</protein>
<organism evidence="1 2">
    <name type="scientific">Dovyalis caffra</name>
    <dbReference type="NCBI Taxonomy" id="77055"/>
    <lineage>
        <taxon>Eukaryota</taxon>
        <taxon>Viridiplantae</taxon>
        <taxon>Streptophyta</taxon>
        <taxon>Embryophyta</taxon>
        <taxon>Tracheophyta</taxon>
        <taxon>Spermatophyta</taxon>
        <taxon>Magnoliopsida</taxon>
        <taxon>eudicotyledons</taxon>
        <taxon>Gunneridae</taxon>
        <taxon>Pentapetalae</taxon>
        <taxon>rosids</taxon>
        <taxon>fabids</taxon>
        <taxon>Malpighiales</taxon>
        <taxon>Salicaceae</taxon>
        <taxon>Flacourtieae</taxon>
        <taxon>Dovyalis</taxon>
    </lineage>
</organism>
<evidence type="ECO:0000313" key="2">
    <source>
        <dbReference type="Proteomes" id="UP001314170"/>
    </source>
</evidence>
<gene>
    <name evidence="1" type="ORF">DCAF_LOCUS10943</name>
</gene>
<keyword evidence="2" id="KW-1185">Reference proteome</keyword>
<reference evidence="1 2" key="1">
    <citation type="submission" date="2024-01" db="EMBL/GenBank/DDBJ databases">
        <authorList>
            <person name="Waweru B."/>
        </authorList>
    </citation>
    <scope>NUCLEOTIDE SEQUENCE [LARGE SCALE GENOMIC DNA]</scope>
</reference>
<accession>A0AAV1RGP8</accession>
<comment type="caution">
    <text evidence="1">The sequence shown here is derived from an EMBL/GenBank/DDBJ whole genome shotgun (WGS) entry which is preliminary data.</text>
</comment>